<evidence type="ECO:0000313" key="6">
    <source>
        <dbReference type="Proteomes" id="UP000199385"/>
    </source>
</evidence>
<sequence length="119" mass="11658">MGVSALAPSSADDPLAYQPVALVDLLDRVLATGVVITGDITLAIADVDLVRISLRALIASVGALAPPELTPPVPPGLSAPVPPGLSAPVPPGLSAPVPSDLSAPVPPVAVEPAATEVGR</sequence>
<dbReference type="EMBL" id="LT594323">
    <property type="protein sequence ID" value="SBT48630.1"/>
    <property type="molecule type" value="Genomic_DNA"/>
</dbReference>
<dbReference type="RefSeq" id="WP_091666717.1">
    <property type="nucleotide sequence ID" value="NZ_LT594323.1"/>
</dbReference>
<dbReference type="Pfam" id="PF00741">
    <property type="entry name" value="Gas_vesicle"/>
    <property type="match status" value="1"/>
</dbReference>
<evidence type="ECO:0000256" key="2">
    <source>
        <dbReference type="ARBA" id="ARBA00035108"/>
    </source>
</evidence>
<keyword evidence="6" id="KW-1185">Reference proteome</keyword>
<dbReference type="PANTHER" id="PTHR35344">
    <property type="entry name" value="GAS VESICLE STRUCTURAL PROTEIN 2-RELATED"/>
    <property type="match status" value="1"/>
</dbReference>
<dbReference type="AlphaFoldDB" id="A0A1A8ZXM2"/>
<keyword evidence="1" id="KW-0304">Gas vesicle</keyword>
<dbReference type="Proteomes" id="UP000199385">
    <property type="component" value="Chromosome I"/>
</dbReference>
<feature type="compositionally biased region" description="Pro residues" evidence="4">
    <location>
        <begin position="68"/>
        <end position="93"/>
    </location>
</feature>
<evidence type="ECO:0000313" key="5">
    <source>
        <dbReference type="EMBL" id="SBT48630.1"/>
    </source>
</evidence>
<dbReference type="GO" id="GO:0005198">
    <property type="term" value="F:structural molecule activity"/>
    <property type="evidence" value="ECO:0007669"/>
    <property type="project" value="InterPro"/>
</dbReference>
<gene>
    <name evidence="5" type="ORF">GA0070611_4129</name>
</gene>
<dbReference type="STRING" id="261654.GA0070611_4129"/>
<reference evidence="6" key="1">
    <citation type="submission" date="2016-06" db="EMBL/GenBank/DDBJ databases">
        <authorList>
            <person name="Varghese N."/>
            <person name="Submissions Spin"/>
        </authorList>
    </citation>
    <scope>NUCLEOTIDE SEQUENCE [LARGE SCALE GENOMIC DNA]</scope>
    <source>
        <strain evidence="6">DSM 44815</strain>
    </source>
</reference>
<proteinExistence type="inferred from homology"/>
<organism evidence="5 6">
    <name type="scientific">Micromonospora auratinigra</name>
    <dbReference type="NCBI Taxonomy" id="261654"/>
    <lineage>
        <taxon>Bacteria</taxon>
        <taxon>Bacillati</taxon>
        <taxon>Actinomycetota</taxon>
        <taxon>Actinomycetes</taxon>
        <taxon>Micromonosporales</taxon>
        <taxon>Micromonosporaceae</taxon>
        <taxon>Micromonospora</taxon>
    </lineage>
</organism>
<dbReference type="GO" id="GO:0031411">
    <property type="term" value="C:gas vesicle"/>
    <property type="evidence" value="ECO:0007669"/>
    <property type="project" value="UniProtKB-SubCell"/>
</dbReference>
<protein>
    <submittedName>
        <fullName evidence="5">Gas vesicle protein</fullName>
    </submittedName>
</protein>
<evidence type="ECO:0000256" key="3">
    <source>
        <dbReference type="ARBA" id="ARBA00035646"/>
    </source>
</evidence>
<dbReference type="PANTHER" id="PTHR35344:SF4">
    <property type="entry name" value="GAS VESICLE PROTEIN A1"/>
    <property type="match status" value="1"/>
</dbReference>
<dbReference type="OrthoDB" id="3790311at2"/>
<evidence type="ECO:0000256" key="4">
    <source>
        <dbReference type="SAM" id="MobiDB-lite"/>
    </source>
</evidence>
<comment type="subcellular location">
    <subcellularLocation>
        <location evidence="2">Gas vesicle</location>
    </subcellularLocation>
</comment>
<accession>A0A1A8ZXM2</accession>
<name>A0A1A8ZXM2_9ACTN</name>
<dbReference type="GO" id="GO:0012506">
    <property type="term" value="C:vesicle membrane"/>
    <property type="evidence" value="ECO:0007669"/>
    <property type="project" value="InterPro"/>
</dbReference>
<feature type="region of interest" description="Disordered" evidence="4">
    <location>
        <begin position="66"/>
        <end position="119"/>
    </location>
</feature>
<dbReference type="InterPro" id="IPR000638">
    <property type="entry name" value="Gas-vesicle_GvpA-like"/>
</dbReference>
<dbReference type="InterPro" id="IPR050530">
    <property type="entry name" value="GvpA"/>
</dbReference>
<feature type="compositionally biased region" description="Low complexity" evidence="4">
    <location>
        <begin position="110"/>
        <end position="119"/>
    </location>
</feature>
<evidence type="ECO:0000256" key="1">
    <source>
        <dbReference type="ARBA" id="ARBA00022987"/>
    </source>
</evidence>
<comment type="similarity">
    <text evidence="3">Belongs to the gas vesicle GvpA family.</text>
</comment>
<dbReference type="PATRIC" id="fig|261654.4.peg.4196"/>